<keyword evidence="3" id="KW-0687">Ribonucleoprotein</keyword>
<dbReference type="OMA" id="NFQDDIY"/>
<protein>
    <recommendedName>
        <fullName evidence="5">Coronin</fullName>
    </recommendedName>
</protein>
<evidence type="ECO:0000313" key="8">
    <source>
        <dbReference type="EMBL" id="RNF01480.1"/>
    </source>
</evidence>
<dbReference type="GO" id="GO:0051015">
    <property type="term" value="F:actin filament binding"/>
    <property type="evidence" value="ECO:0007669"/>
    <property type="project" value="TreeGrafter"/>
</dbReference>
<evidence type="ECO:0000259" key="7">
    <source>
        <dbReference type="SMART" id="SM01166"/>
    </source>
</evidence>
<evidence type="ECO:0000256" key="1">
    <source>
        <dbReference type="ARBA" id="ARBA00022574"/>
    </source>
</evidence>
<dbReference type="InterPro" id="IPR001680">
    <property type="entry name" value="WD40_rpt"/>
</dbReference>
<sequence length="497" mass="55021">MAISRFRHTHAVSAKHDRHFTNINPTSAIWDCSNMIACNDRFLAVPWAQLGSTAVLRHNDHGKVAANPPILSGQEGPIIDLAFNPFDATKLFTASEDGTIMGWNIPDEGLTRSTSDHLIHLQGHSRKVGIMSFHPSARNVLASAGADMVVNVWDVNSGEAGEVLKCHTDHVMSLEWNLDGSLLCSTTKDKKVNIMDPRQGGIVASSPAHQGGKIQRCVWAKRKNLIMTIGFNMTQTRQVMVWDARNMVSPLQTEDLDQVSCIMLPFFDEDTNLLYVGSRGDGSIRFLELMNGQLVTCSAYDSVEAHKGLCMFPKWSLDTRQCEIARFYALTSSSVYPVQMFLPRRLADSELQTDVYPPTFADTPAITAAAYFNGENSEPLVTDMQAVFDGTEREAKRAADATLLSATHVQVALEETHTRSTVPSTYADLVTMVPGSTEPKEDEKAMEERCAELAALALELQQQEAEMKRCEEEADKKRQVVMETVAKMRAIALRVSR</sequence>
<dbReference type="InterPro" id="IPR036322">
    <property type="entry name" value="WD40_repeat_dom_sf"/>
</dbReference>
<evidence type="ECO:0000313" key="9">
    <source>
        <dbReference type="Proteomes" id="UP000283634"/>
    </source>
</evidence>
<feature type="repeat" description="WD" evidence="4">
    <location>
        <begin position="164"/>
        <end position="205"/>
    </location>
</feature>
<dbReference type="OrthoDB" id="1850764at2759"/>
<dbReference type="AlphaFoldDB" id="A0A3R7K7Y6"/>
<proteinExistence type="inferred from homology"/>
<comment type="caution">
    <text evidence="8">The sequence shown here is derived from an EMBL/GenBank/DDBJ whole genome shotgun (WGS) entry which is preliminary data.</text>
</comment>
<dbReference type="SMART" id="SM01167">
    <property type="entry name" value="DUF1900"/>
    <property type="match status" value="1"/>
</dbReference>
<gene>
    <name evidence="8" type="ORF">TraAM80_07013</name>
</gene>
<evidence type="ECO:0000256" key="3">
    <source>
        <dbReference type="ARBA" id="ARBA00022980"/>
    </source>
</evidence>
<dbReference type="InterPro" id="IPR015943">
    <property type="entry name" value="WD40/YVTN_repeat-like_dom_sf"/>
</dbReference>
<name>A0A3R7K7Y6_TRYRA</name>
<dbReference type="PANTHER" id="PTHR10856">
    <property type="entry name" value="CORONIN"/>
    <property type="match status" value="1"/>
</dbReference>
<dbReference type="PROSITE" id="PS50294">
    <property type="entry name" value="WD_REPEATS_REGION"/>
    <property type="match status" value="1"/>
</dbReference>
<dbReference type="Pfam" id="PF08953">
    <property type="entry name" value="DUF1899"/>
    <property type="match status" value="1"/>
</dbReference>
<dbReference type="PROSITE" id="PS50082">
    <property type="entry name" value="WD_REPEATS_2"/>
    <property type="match status" value="3"/>
</dbReference>
<dbReference type="PANTHER" id="PTHR10856:SF0">
    <property type="entry name" value="CORONIN"/>
    <property type="match status" value="1"/>
</dbReference>
<dbReference type="SMART" id="SM00320">
    <property type="entry name" value="WD40"/>
    <property type="match status" value="4"/>
</dbReference>
<feature type="repeat" description="WD" evidence="4">
    <location>
        <begin position="71"/>
        <end position="113"/>
    </location>
</feature>
<dbReference type="Gene3D" id="2.130.10.10">
    <property type="entry name" value="YVTN repeat-like/Quinoprotein amine dehydrogenase"/>
    <property type="match status" value="1"/>
</dbReference>
<dbReference type="EMBL" id="MKGL01000272">
    <property type="protein sequence ID" value="RNF01480.1"/>
    <property type="molecule type" value="Genomic_DNA"/>
</dbReference>
<comment type="similarity">
    <text evidence="5">Belongs to the WD repeat coronin family.</text>
</comment>
<dbReference type="PROSITE" id="PS00678">
    <property type="entry name" value="WD_REPEATS_1"/>
    <property type="match status" value="2"/>
</dbReference>
<evidence type="ECO:0000256" key="6">
    <source>
        <dbReference type="SAM" id="Coils"/>
    </source>
</evidence>
<evidence type="ECO:0000256" key="5">
    <source>
        <dbReference type="RuleBase" id="RU280818"/>
    </source>
</evidence>
<keyword evidence="1 4" id="KW-0853">WD repeat</keyword>
<dbReference type="Pfam" id="PF16300">
    <property type="entry name" value="WD40_4"/>
    <property type="match status" value="1"/>
</dbReference>
<dbReference type="RefSeq" id="XP_029236357.1">
    <property type="nucleotide sequence ID" value="XM_029383829.1"/>
</dbReference>
<dbReference type="Pfam" id="PF00400">
    <property type="entry name" value="WD40"/>
    <property type="match status" value="2"/>
</dbReference>
<dbReference type="Proteomes" id="UP000283634">
    <property type="component" value="Unassembled WGS sequence"/>
</dbReference>
<feature type="domain" description="DUF1899" evidence="7">
    <location>
        <begin position="1"/>
        <end position="62"/>
    </location>
</feature>
<dbReference type="Pfam" id="PF12894">
    <property type="entry name" value="ANAPC4_WD40"/>
    <property type="match status" value="1"/>
</dbReference>
<dbReference type="InterPro" id="IPR015048">
    <property type="entry name" value="DUF1899"/>
</dbReference>
<accession>A0A3R7K7Y6</accession>
<dbReference type="GO" id="GO:0007015">
    <property type="term" value="P:actin filament organization"/>
    <property type="evidence" value="ECO:0007669"/>
    <property type="project" value="TreeGrafter"/>
</dbReference>
<organism evidence="8 9">
    <name type="scientific">Trypanosoma rangeli</name>
    <dbReference type="NCBI Taxonomy" id="5698"/>
    <lineage>
        <taxon>Eukaryota</taxon>
        <taxon>Discoba</taxon>
        <taxon>Euglenozoa</taxon>
        <taxon>Kinetoplastea</taxon>
        <taxon>Metakinetoplastina</taxon>
        <taxon>Trypanosomatida</taxon>
        <taxon>Trypanosomatidae</taxon>
        <taxon>Trypanosoma</taxon>
        <taxon>Herpetosoma</taxon>
    </lineage>
</organism>
<feature type="coiled-coil region" evidence="6">
    <location>
        <begin position="443"/>
        <end position="480"/>
    </location>
</feature>
<dbReference type="SMART" id="SM01166">
    <property type="entry name" value="DUF1899"/>
    <property type="match status" value="1"/>
</dbReference>
<keyword evidence="2 5" id="KW-0677">Repeat</keyword>
<dbReference type="GO" id="GO:0005840">
    <property type="term" value="C:ribosome"/>
    <property type="evidence" value="ECO:0007669"/>
    <property type="project" value="UniProtKB-KW"/>
</dbReference>
<evidence type="ECO:0000256" key="4">
    <source>
        <dbReference type="PROSITE-ProRule" id="PRU00221"/>
    </source>
</evidence>
<keyword evidence="9" id="KW-1185">Reference proteome</keyword>
<dbReference type="SUPFAM" id="SSF50978">
    <property type="entry name" value="WD40 repeat-like"/>
    <property type="match status" value="1"/>
</dbReference>
<dbReference type="GeneID" id="40330946"/>
<evidence type="ECO:0000256" key="2">
    <source>
        <dbReference type="ARBA" id="ARBA00022737"/>
    </source>
</evidence>
<dbReference type="InterPro" id="IPR019775">
    <property type="entry name" value="WD40_repeat_CS"/>
</dbReference>
<keyword evidence="3" id="KW-0689">Ribosomal protein</keyword>
<keyword evidence="6" id="KW-0175">Coiled coil</keyword>
<reference evidence="8 9" key="1">
    <citation type="journal article" date="2018" name="BMC Genomics">
        <title>Genomic comparison of Trypanosoma conorhini and Trypanosoma rangeli to Trypanosoma cruzi strains of high and low virulence.</title>
        <authorList>
            <person name="Bradwell K.R."/>
            <person name="Koparde V.N."/>
            <person name="Matveyev A.V."/>
            <person name="Serrano M.G."/>
            <person name="Alves J.M."/>
            <person name="Parikh H."/>
            <person name="Huang B."/>
            <person name="Lee V."/>
            <person name="Espinosa-Alvarez O."/>
            <person name="Ortiz P.A."/>
            <person name="Costa-Martins A.G."/>
            <person name="Teixeira M.M."/>
            <person name="Buck G.A."/>
        </authorList>
    </citation>
    <scope>NUCLEOTIDE SEQUENCE [LARGE SCALE GENOMIC DNA]</scope>
    <source>
        <strain evidence="8 9">AM80</strain>
    </source>
</reference>
<dbReference type="InterPro" id="IPR015505">
    <property type="entry name" value="Coronin"/>
</dbReference>
<feature type="repeat" description="WD" evidence="4">
    <location>
        <begin position="121"/>
        <end position="163"/>
    </location>
</feature>
<dbReference type="VEuPathDB" id="TriTrypDB:TRSC58_05566"/>
<dbReference type="InterPro" id="IPR024977">
    <property type="entry name" value="Apc4-like_WD40_dom"/>
</dbReference>